<dbReference type="InterPro" id="IPR006062">
    <property type="entry name" value="His_biosynth"/>
</dbReference>
<dbReference type="EMBL" id="BTGD01000005">
    <property type="protein sequence ID" value="GMM55535.1"/>
    <property type="molecule type" value="Genomic_DNA"/>
</dbReference>
<dbReference type="GO" id="GO:0000162">
    <property type="term" value="P:L-tryptophan biosynthetic process"/>
    <property type="evidence" value="ECO:0007669"/>
    <property type="project" value="TreeGrafter"/>
</dbReference>
<evidence type="ECO:0000256" key="6">
    <source>
        <dbReference type="ARBA" id="ARBA00022605"/>
    </source>
</evidence>
<evidence type="ECO:0000256" key="5">
    <source>
        <dbReference type="ARBA" id="ARBA00018464"/>
    </source>
</evidence>
<evidence type="ECO:0000256" key="12">
    <source>
        <dbReference type="RuleBase" id="RU364022"/>
    </source>
</evidence>
<dbReference type="InterPro" id="IPR044524">
    <property type="entry name" value="Isoase_HisA-like"/>
</dbReference>
<protein>
    <recommendedName>
        <fullName evidence="5 12">1-(5-phosphoribosyl)-5-[(5-phosphoribosylamino)methylideneamino] imidazole-4-carboxamide isomerase</fullName>
        <ecNumber evidence="4 12">5.3.1.16</ecNumber>
    </recommendedName>
    <alternativeName>
        <fullName evidence="10 12">5-proFAR isomerase</fullName>
    </alternativeName>
    <alternativeName>
        <fullName evidence="9 12">Phosphoribosylformimino-5-aminoimidazole carboxamide ribotide isomerase</fullName>
    </alternativeName>
</protein>
<evidence type="ECO:0000256" key="8">
    <source>
        <dbReference type="ARBA" id="ARBA00023235"/>
    </source>
</evidence>
<name>A0AAV5RVV0_MAUHU</name>
<evidence type="ECO:0000313" key="14">
    <source>
        <dbReference type="Proteomes" id="UP001377567"/>
    </source>
</evidence>
<dbReference type="PANTHER" id="PTHR43090:SF2">
    <property type="entry name" value="1-(5-PHOSPHORIBOSYL)-5-[(5-PHOSPHORIBOSYLAMINO)METHYLIDENEAMINO] IMIDAZOLE-4-CARBOXAMIDE ISOMERASE"/>
    <property type="match status" value="1"/>
</dbReference>
<evidence type="ECO:0000256" key="7">
    <source>
        <dbReference type="ARBA" id="ARBA00023102"/>
    </source>
</evidence>
<organism evidence="13 14">
    <name type="scientific">Maudiozyma humilis</name>
    <name type="common">Sour dough yeast</name>
    <name type="synonym">Kazachstania humilis</name>
    <dbReference type="NCBI Taxonomy" id="51915"/>
    <lineage>
        <taxon>Eukaryota</taxon>
        <taxon>Fungi</taxon>
        <taxon>Dikarya</taxon>
        <taxon>Ascomycota</taxon>
        <taxon>Saccharomycotina</taxon>
        <taxon>Saccharomycetes</taxon>
        <taxon>Saccharomycetales</taxon>
        <taxon>Saccharomycetaceae</taxon>
        <taxon>Maudiozyma</taxon>
    </lineage>
</organism>
<keyword evidence="8 12" id="KW-0413">Isomerase</keyword>
<accession>A0AAV5RVV0</accession>
<dbReference type="Proteomes" id="UP001377567">
    <property type="component" value="Unassembled WGS sequence"/>
</dbReference>
<dbReference type="GO" id="GO:0005737">
    <property type="term" value="C:cytoplasm"/>
    <property type="evidence" value="ECO:0007669"/>
    <property type="project" value="UniProtKB-SubCell"/>
</dbReference>
<evidence type="ECO:0000256" key="10">
    <source>
        <dbReference type="ARBA" id="ARBA00031376"/>
    </source>
</evidence>
<keyword evidence="14" id="KW-1185">Reference proteome</keyword>
<dbReference type="EC" id="5.3.1.16" evidence="4 12"/>
<dbReference type="Gene3D" id="3.20.20.70">
    <property type="entry name" value="Aldolase class I"/>
    <property type="match status" value="1"/>
</dbReference>
<dbReference type="FunFam" id="3.20.20.70:FF:000110">
    <property type="entry name" value="1-(5-phosphoribosyl)-5-[(5-phosphoribosylamino)methylideneamino] imidazole-4-carboxamide isomerase, chloroplastic"/>
    <property type="match status" value="1"/>
</dbReference>
<evidence type="ECO:0000313" key="13">
    <source>
        <dbReference type="EMBL" id="GMM55535.1"/>
    </source>
</evidence>
<evidence type="ECO:0000256" key="3">
    <source>
        <dbReference type="ARBA" id="ARBA00009667"/>
    </source>
</evidence>
<comment type="subcellular location">
    <subcellularLocation>
        <location evidence="12">Cytoplasm</location>
    </subcellularLocation>
</comment>
<dbReference type="CDD" id="cd04723">
    <property type="entry name" value="HisA_HisF"/>
    <property type="match status" value="1"/>
</dbReference>
<comment type="similarity">
    <text evidence="3 11">Belongs to the HisA/HisF family.</text>
</comment>
<comment type="catalytic activity">
    <reaction evidence="1 12">
        <text>1-(5-phospho-beta-D-ribosyl)-5-[(5-phospho-beta-D-ribosylamino)methylideneamino]imidazole-4-carboxamide = 5-[(5-phospho-1-deoxy-D-ribulos-1-ylimino)methylamino]-1-(5-phospho-beta-D-ribosyl)imidazole-4-carboxamide</text>
        <dbReference type="Rhea" id="RHEA:15469"/>
        <dbReference type="ChEBI" id="CHEBI:58435"/>
        <dbReference type="ChEBI" id="CHEBI:58525"/>
        <dbReference type="EC" id="5.3.1.16"/>
    </reaction>
</comment>
<comment type="caution">
    <text evidence="13">The sequence shown here is derived from an EMBL/GenBank/DDBJ whole genome shotgun (WGS) entry which is preliminary data.</text>
</comment>
<dbReference type="GO" id="GO:0003949">
    <property type="term" value="F:1-(5-phosphoribosyl)-5-[(5-phosphoribosylamino)methylideneamino]imidazole-4-carboxamide isomerase activity"/>
    <property type="evidence" value="ECO:0007669"/>
    <property type="project" value="UniProtKB-EC"/>
</dbReference>
<keyword evidence="12" id="KW-0963">Cytoplasm</keyword>
<evidence type="ECO:0000256" key="9">
    <source>
        <dbReference type="ARBA" id="ARBA00030547"/>
    </source>
</evidence>
<evidence type="ECO:0000256" key="11">
    <source>
        <dbReference type="RuleBase" id="RU003657"/>
    </source>
</evidence>
<dbReference type="SUPFAM" id="SSF51366">
    <property type="entry name" value="Ribulose-phoshate binding barrel"/>
    <property type="match status" value="1"/>
</dbReference>
<evidence type="ECO:0000256" key="2">
    <source>
        <dbReference type="ARBA" id="ARBA00005133"/>
    </source>
</evidence>
<reference evidence="13 14" key="1">
    <citation type="journal article" date="2023" name="Elife">
        <title>Identification of key yeast species and microbe-microbe interactions impacting larval growth of Drosophila in the wild.</title>
        <authorList>
            <person name="Mure A."/>
            <person name="Sugiura Y."/>
            <person name="Maeda R."/>
            <person name="Honda K."/>
            <person name="Sakurai N."/>
            <person name="Takahashi Y."/>
            <person name="Watada M."/>
            <person name="Katoh T."/>
            <person name="Gotoh A."/>
            <person name="Gotoh Y."/>
            <person name="Taniguchi I."/>
            <person name="Nakamura K."/>
            <person name="Hayashi T."/>
            <person name="Katayama T."/>
            <person name="Uemura T."/>
            <person name="Hattori Y."/>
        </authorList>
    </citation>
    <scope>NUCLEOTIDE SEQUENCE [LARGE SCALE GENOMIC DNA]</scope>
    <source>
        <strain evidence="13 14">KH-74</strain>
    </source>
</reference>
<dbReference type="InterPro" id="IPR011858">
    <property type="entry name" value="His6/HISN3"/>
</dbReference>
<proteinExistence type="inferred from homology"/>
<keyword evidence="6 11" id="KW-0028">Amino-acid biosynthesis</keyword>
<dbReference type="PANTHER" id="PTHR43090">
    <property type="entry name" value="1-(5-PHOSPHORIBOSYL)-5-[(5-PHOSPHORIBOSYLAMINO)METHYLIDENEAMINO] IMIDAZOLE-4-CARBOXAMIDE ISOMERASE"/>
    <property type="match status" value="1"/>
</dbReference>
<dbReference type="NCBIfam" id="TIGR02129">
    <property type="entry name" value="hisA_euk"/>
    <property type="match status" value="1"/>
</dbReference>
<gene>
    <name evidence="13" type="ORF">DAKH74_021510</name>
</gene>
<dbReference type="InterPro" id="IPR013785">
    <property type="entry name" value="Aldolase_TIM"/>
</dbReference>
<dbReference type="GO" id="GO:0000105">
    <property type="term" value="P:L-histidine biosynthetic process"/>
    <property type="evidence" value="ECO:0007669"/>
    <property type="project" value="UniProtKB-KW"/>
</dbReference>
<dbReference type="AlphaFoldDB" id="A0AAV5RVV0"/>
<comment type="pathway">
    <text evidence="2 12">Amino-acid biosynthesis; L-histidine biosynthesis; L-histidine from 5-phospho-alpha-D-ribose 1-diphosphate: step 4/9.</text>
</comment>
<dbReference type="Pfam" id="PF00977">
    <property type="entry name" value="His_biosynth"/>
    <property type="match status" value="1"/>
</dbReference>
<sequence length="263" mass="29498">MTRYTGCIDLHNGQVKQIVGGTLTEDKDDTLKTNFVSEKSSSYYAELYKTNNVTGSHVIKLGPNNDAAALEALKAAPKFMQVGGGINDSNCLEWLKYADKVIITSWLFSKDGKFLFDNLQKVSKMCGKDHLVVDLSCRRTPDKRWVVAMNKWQTLTDLELNKETFSTLSEYTNEFLIHAADVEGLCKGIDEELVEKLYEWTQEIDNSVKLVYAGGAKSVSDLELVDKLSHGKVDLTYGSSLDIFGRDLVKFDDCCKWNTAHPN</sequence>
<evidence type="ECO:0000256" key="1">
    <source>
        <dbReference type="ARBA" id="ARBA00000901"/>
    </source>
</evidence>
<keyword evidence="7 11" id="KW-0368">Histidine biosynthesis</keyword>
<dbReference type="InterPro" id="IPR011060">
    <property type="entry name" value="RibuloseP-bd_barrel"/>
</dbReference>
<evidence type="ECO:0000256" key="4">
    <source>
        <dbReference type="ARBA" id="ARBA00012550"/>
    </source>
</evidence>